<keyword evidence="2" id="KW-0238">DNA-binding</keyword>
<dbReference type="InterPro" id="IPR046335">
    <property type="entry name" value="LacI/GalR-like_sensor"/>
</dbReference>
<dbReference type="InterPro" id="IPR010982">
    <property type="entry name" value="Lambda_DNA-bd_dom_sf"/>
</dbReference>
<dbReference type="SUPFAM" id="SSF53822">
    <property type="entry name" value="Periplasmic binding protein-like I"/>
    <property type="match status" value="1"/>
</dbReference>
<protein>
    <submittedName>
        <fullName evidence="5">Unannotated protein</fullName>
    </submittedName>
</protein>
<dbReference type="InterPro" id="IPR000843">
    <property type="entry name" value="HTH_LacI"/>
</dbReference>
<keyword evidence="3" id="KW-0804">Transcription</keyword>
<dbReference type="EMBL" id="CAFABK010000010">
    <property type="protein sequence ID" value="CAB4824022.1"/>
    <property type="molecule type" value="Genomic_DNA"/>
</dbReference>
<proteinExistence type="predicted"/>
<evidence type="ECO:0000313" key="5">
    <source>
        <dbReference type="EMBL" id="CAB4824022.1"/>
    </source>
</evidence>
<accession>A0A6J6ZUB0</accession>
<dbReference type="GO" id="GO:0003700">
    <property type="term" value="F:DNA-binding transcription factor activity"/>
    <property type="evidence" value="ECO:0007669"/>
    <property type="project" value="TreeGrafter"/>
</dbReference>
<name>A0A6J6ZUB0_9ZZZZ</name>
<dbReference type="CDD" id="cd01392">
    <property type="entry name" value="HTH_LacI"/>
    <property type="match status" value="1"/>
</dbReference>
<dbReference type="AlphaFoldDB" id="A0A6J6ZUB0"/>
<gene>
    <name evidence="5" type="ORF">UFOPK3204_00352</name>
</gene>
<feature type="domain" description="HTH lacI-type" evidence="4">
    <location>
        <begin position="22"/>
        <end position="78"/>
    </location>
</feature>
<keyword evidence="1" id="KW-0805">Transcription regulation</keyword>
<evidence type="ECO:0000259" key="4">
    <source>
        <dbReference type="PROSITE" id="PS50932"/>
    </source>
</evidence>
<evidence type="ECO:0000256" key="3">
    <source>
        <dbReference type="ARBA" id="ARBA00023163"/>
    </source>
</evidence>
<dbReference type="Gene3D" id="1.10.260.40">
    <property type="entry name" value="lambda repressor-like DNA-binding domains"/>
    <property type="match status" value="1"/>
</dbReference>
<dbReference type="SUPFAM" id="SSF47413">
    <property type="entry name" value="lambda repressor-like DNA-binding domains"/>
    <property type="match status" value="1"/>
</dbReference>
<evidence type="ECO:0000256" key="1">
    <source>
        <dbReference type="ARBA" id="ARBA00023015"/>
    </source>
</evidence>
<dbReference type="Gene3D" id="3.40.50.2300">
    <property type="match status" value="2"/>
</dbReference>
<dbReference type="GO" id="GO:0000976">
    <property type="term" value="F:transcription cis-regulatory region binding"/>
    <property type="evidence" value="ECO:0007669"/>
    <property type="project" value="TreeGrafter"/>
</dbReference>
<dbReference type="PANTHER" id="PTHR30146:SF138">
    <property type="entry name" value="TRANSCRIPTIONAL REGULATORY PROTEIN"/>
    <property type="match status" value="1"/>
</dbReference>
<evidence type="ECO:0000256" key="2">
    <source>
        <dbReference type="ARBA" id="ARBA00023125"/>
    </source>
</evidence>
<organism evidence="5">
    <name type="scientific">freshwater metagenome</name>
    <dbReference type="NCBI Taxonomy" id="449393"/>
    <lineage>
        <taxon>unclassified sequences</taxon>
        <taxon>metagenomes</taxon>
        <taxon>ecological metagenomes</taxon>
    </lineage>
</organism>
<dbReference type="PANTHER" id="PTHR30146">
    <property type="entry name" value="LACI-RELATED TRANSCRIPTIONAL REPRESSOR"/>
    <property type="match status" value="1"/>
</dbReference>
<sequence length="361" mass="38216">MRIVGLVARLQEGGYSREVASATLRTVALAAGVHPSTVSRALDPFHCDMVKSETRERVQRVAAEVGYSPDGVAVSLRLGRTNTIGVIISDLANPFVATVVAGIEKGLRGHDLMVLMAETSDDSERLLKVVDNFIGRRVDAIISLAARKGDEDLMSRASKRVPVILAVRNLSGGIFSAVINDDALGGQIAARHLFELGHRRVGQLQGPSFISCFVDRGLAFDRFTISNGGTLVATPSGPQAASVEGGYLAAISIFGSGEELPTAIFAHNDMMALGALRAIEEAGLRCPEDISIIGYNDSEISSHCRPSLTTVYLPAFEVGVAAATVAVTKMSTIKTETTVHAMVPRLVARSSTSPPQVPTPR</sequence>
<dbReference type="InterPro" id="IPR028082">
    <property type="entry name" value="Peripla_BP_I"/>
</dbReference>
<dbReference type="PROSITE" id="PS50932">
    <property type="entry name" value="HTH_LACI_2"/>
    <property type="match status" value="1"/>
</dbReference>
<reference evidence="5" key="1">
    <citation type="submission" date="2020-05" db="EMBL/GenBank/DDBJ databases">
        <authorList>
            <person name="Chiriac C."/>
            <person name="Salcher M."/>
            <person name="Ghai R."/>
            <person name="Kavagutti S V."/>
        </authorList>
    </citation>
    <scope>NUCLEOTIDE SEQUENCE</scope>
</reference>
<dbReference type="SMART" id="SM00354">
    <property type="entry name" value="HTH_LACI"/>
    <property type="match status" value="1"/>
</dbReference>
<dbReference type="Pfam" id="PF00356">
    <property type="entry name" value="LacI"/>
    <property type="match status" value="1"/>
</dbReference>
<dbReference type="Pfam" id="PF13377">
    <property type="entry name" value="Peripla_BP_3"/>
    <property type="match status" value="1"/>
</dbReference>